<evidence type="ECO:0000256" key="6">
    <source>
        <dbReference type="ARBA" id="ARBA00023136"/>
    </source>
</evidence>
<feature type="transmembrane region" description="Helical" evidence="8">
    <location>
        <begin position="169"/>
        <end position="188"/>
    </location>
</feature>
<dbReference type="GO" id="GO:0044038">
    <property type="term" value="P:cell wall macromolecule biosynthetic process"/>
    <property type="evidence" value="ECO:0007669"/>
    <property type="project" value="TreeGrafter"/>
</dbReference>
<dbReference type="InterPro" id="IPR018480">
    <property type="entry name" value="PNAcMuramoyl-5peptid_Trfase_CS"/>
</dbReference>
<feature type="transmembrane region" description="Helical" evidence="8">
    <location>
        <begin position="337"/>
        <end position="355"/>
    </location>
</feature>
<evidence type="ECO:0000256" key="5">
    <source>
        <dbReference type="ARBA" id="ARBA00022989"/>
    </source>
</evidence>
<feature type="transmembrane region" description="Helical" evidence="8">
    <location>
        <begin position="255"/>
        <end position="278"/>
    </location>
</feature>
<dbReference type="HOGENOM" id="CLU_023982_1_1_10"/>
<keyword evidence="5 8" id="KW-1133">Transmembrane helix</keyword>
<feature type="binding site" evidence="7">
    <location>
        <position position="225"/>
    </location>
    <ligand>
        <name>Mg(2+)</name>
        <dbReference type="ChEBI" id="CHEBI:18420"/>
    </ligand>
</feature>
<dbReference type="STRING" id="649349.Lbys_1214"/>
<dbReference type="GO" id="GO:0009103">
    <property type="term" value="P:lipopolysaccharide biosynthetic process"/>
    <property type="evidence" value="ECO:0007669"/>
    <property type="project" value="TreeGrafter"/>
</dbReference>
<dbReference type="GO" id="GO:0016780">
    <property type="term" value="F:phosphotransferase activity, for other substituted phosphate groups"/>
    <property type="evidence" value="ECO:0007669"/>
    <property type="project" value="InterPro"/>
</dbReference>
<keyword evidence="2" id="KW-1003">Cell membrane</keyword>
<dbReference type="AlphaFoldDB" id="E4RUA0"/>
<evidence type="ECO:0000256" key="7">
    <source>
        <dbReference type="PIRSR" id="PIRSR600715-1"/>
    </source>
</evidence>
<feature type="transmembrane region" description="Helical" evidence="8">
    <location>
        <begin position="194"/>
        <end position="215"/>
    </location>
</feature>
<keyword evidence="10" id="KW-1185">Reference proteome</keyword>
<feature type="transmembrane region" description="Helical" evidence="8">
    <location>
        <begin position="82"/>
        <end position="101"/>
    </location>
</feature>
<feature type="transmembrane region" description="Helical" evidence="8">
    <location>
        <begin position="55"/>
        <end position="76"/>
    </location>
</feature>
<dbReference type="PANTHER" id="PTHR22926:SF3">
    <property type="entry name" value="UNDECAPRENYL-PHOSPHATE ALPHA-N-ACETYLGLUCOSAMINYL 1-PHOSPHATE TRANSFERASE"/>
    <property type="match status" value="1"/>
</dbReference>
<dbReference type="CDD" id="cd06853">
    <property type="entry name" value="GT_WecA_like"/>
    <property type="match status" value="1"/>
</dbReference>
<evidence type="ECO:0000256" key="3">
    <source>
        <dbReference type="ARBA" id="ARBA00022679"/>
    </source>
</evidence>
<protein>
    <submittedName>
        <fullName evidence="9">Glycosyl transferase, family 4, conserved region</fullName>
    </submittedName>
</protein>
<dbReference type="KEGG" id="lby:Lbys_1214"/>
<feature type="transmembrane region" description="Helical" evidence="8">
    <location>
        <begin position="143"/>
        <end position="162"/>
    </location>
</feature>
<keyword evidence="7" id="KW-0460">Magnesium</keyword>
<reference evidence="9 10" key="2">
    <citation type="journal article" date="2011" name="Stand. Genomic Sci.">
        <title>Complete genome sequence of Leadbetterella byssophila type strain (4M15).</title>
        <authorList>
            <person name="Abt B."/>
            <person name="Teshima H."/>
            <person name="Lucas S."/>
            <person name="Lapidus A."/>
            <person name="Del Rio T.G."/>
            <person name="Nolan M."/>
            <person name="Tice H."/>
            <person name="Cheng J.F."/>
            <person name="Pitluck S."/>
            <person name="Liolios K."/>
            <person name="Pagani I."/>
            <person name="Ivanova N."/>
            <person name="Mavromatis K."/>
            <person name="Pati A."/>
            <person name="Tapia R."/>
            <person name="Han C."/>
            <person name="Goodwin L."/>
            <person name="Chen A."/>
            <person name="Palaniappan K."/>
            <person name="Land M."/>
            <person name="Hauser L."/>
            <person name="Chang Y.J."/>
            <person name="Jeffries C.D."/>
            <person name="Rohde M."/>
            <person name="Goker M."/>
            <person name="Tindall B.J."/>
            <person name="Detter J.C."/>
            <person name="Woyke T."/>
            <person name="Bristow J."/>
            <person name="Eisen J.A."/>
            <person name="Markowitz V."/>
            <person name="Hugenholtz P."/>
            <person name="Klenk H.P."/>
            <person name="Kyrpides N.C."/>
        </authorList>
    </citation>
    <scope>NUCLEOTIDE SEQUENCE [LARGE SCALE GENOMIC DNA]</scope>
    <source>
        <strain evidence="10">DSM 17132 / JCM 16389 / KACC 11308 / NBRC 106382 / 4M15</strain>
    </source>
</reference>
<dbReference type="EMBL" id="CP002305">
    <property type="protein sequence ID" value="ADQ16934.1"/>
    <property type="molecule type" value="Genomic_DNA"/>
</dbReference>
<dbReference type="RefSeq" id="WP_013407984.1">
    <property type="nucleotide sequence ID" value="NC_014655.1"/>
</dbReference>
<gene>
    <name evidence="9" type="ordered locus">Lbys_1214</name>
</gene>
<evidence type="ECO:0000256" key="2">
    <source>
        <dbReference type="ARBA" id="ARBA00022475"/>
    </source>
</evidence>
<proteinExistence type="predicted"/>
<keyword evidence="3 9" id="KW-0808">Transferase</keyword>
<evidence type="ECO:0000256" key="4">
    <source>
        <dbReference type="ARBA" id="ARBA00022692"/>
    </source>
</evidence>
<keyword evidence="7" id="KW-0479">Metal-binding</keyword>
<accession>E4RUA0</accession>
<feature type="binding site" evidence="7">
    <location>
        <position position="164"/>
    </location>
    <ligand>
        <name>Mg(2+)</name>
        <dbReference type="ChEBI" id="CHEBI:18420"/>
    </ligand>
</feature>
<dbReference type="PANTHER" id="PTHR22926">
    <property type="entry name" value="PHOSPHO-N-ACETYLMURAMOYL-PENTAPEPTIDE-TRANSFERASE"/>
    <property type="match status" value="1"/>
</dbReference>
<evidence type="ECO:0000313" key="9">
    <source>
        <dbReference type="EMBL" id="ADQ16934.1"/>
    </source>
</evidence>
<dbReference type="Proteomes" id="UP000007435">
    <property type="component" value="Chromosome"/>
</dbReference>
<feature type="transmembrane region" description="Helical" evidence="8">
    <location>
        <begin position="299"/>
        <end position="325"/>
    </location>
</feature>
<dbReference type="PROSITE" id="PS01348">
    <property type="entry name" value="MRAY_2"/>
    <property type="match status" value="1"/>
</dbReference>
<dbReference type="GO" id="GO:0046872">
    <property type="term" value="F:metal ion binding"/>
    <property type="evidence" value="ECO:0007669"/>
    <property type="project" value="UniProtKB-KW"/>
</dbReference>
<name>E4RUA0_LEAB4</name>
<dbReference type="Pfam" id="PF00953">
    <property type="entry name" value="Glycos_transf_4"/>
    <property type="match status" value="1"/>
</dbReference>
<sequence length="389" mass="43293">MSLILEELVPQNFFRIIISGLTALFVTWQSIPVIRKTCEERNLSDSPIKRSSHKHPVPTFGGVGIFAGTLIGYMIWNFMDEGYLMHKVFACTIILFFLGIKDDIYGLSATKKIFSQILAALLIVVGSDLRISSFFGIFGVHELPYIVSVGFSIFLIVALINAFNLIDGIDGLSAGVAMIASGGFALWFMLNGYWSLACLGFSLSASLFAFLRFNFSNTSKIFMGDTGSLIVGFWVAVMALKFVEVNVLNINSDNVYQNAPVIAIALLSVPIFDTLRVFSLRILRGKSPFSADRSHLHHLMVDLGLSHVVASFILYGFTILFTSAIYFSRMYFTNTQLAISILVIFSLYILVGFLLEKERVRYVRSKASTFKEDRQKKMDSGKLVTEKGA</sequence>
<dbReference type="eggNOG" id="COG0472">
    <property type="taxonomic scope" value="Bacteria"/>
</dbReference>
<evidence type="ECO:0000256" key="1">
    <source>
        <dbReference type="ARBA" id="ARBA00004651"/>
    </source>
</evidence>
<feature type="transmembrane region" description="Helical" evidence="8">
    <location>
        <begin position="222"/>
        <end position="243"/>
    </location>
</feature>
<comment type="subcellular location">
    <subcellularLocation>
        <location evidence="1">Cell membrane</location>
        <topology evidence="1">Multi-pass membrane protein</topology>
    </subcellularLocation>
</comment>
<reference key="1">
    <citation type="submission" date="2010-11" db="EMBL/GenBank/DDBJ databases">
        <title>The complete genome of Leadbetterella byssophila DSM 17132.</title>
        <authorList>
            <consortium name="US DOE Joint Genome Institute (JGI-PGF)"/>
            <person name="Lucas S."/>
            <person name="Copeland A."/>
            <person name="Lapidus A."/>
            <person name="Glavina del Rio T."/>
            <person name="Dalin E."/>
            <person name="Tice H."/>
            <person name="Bruce D."/>
            <person name="Goodwin L."/>
            <person name="Pitluck S."/>
            <person name="Kyrpides N."/>
            <person name="Mavromatis K."/>
            <person name="Ivanova N."/>
            <person name="Teshima H."/>
            <person name="Brettin T."/>
            <person name="Detter J.C."/>
            <person name="Han C."/>
            <person name="Tapia R."/>
            <person name="Land M."/>
            <person name="Hauser L."/>
            <person name="Markowitz V."/>
            <person name="Cheng J.-F."/>
            <person name="Hugenholtz P."/>
            <person name="Woyke T."/>
            <person name="Wu D."/>
            <person name="Tindall B."/>
            <person name="Pomrenke H.G."/>
            <person name="Brambilla E."/>
            <person name="Klenk H.-P."/>
            <person name="Eisen J.A."/>
        </authorList>
    </citation>
    <scope>NUCLEOTIDE SEQUENCE [LARGE SCALE GENOMIC DNA]</scope>
    <source>
        <strain>DSM 17132</strain>
    </source>
</reference>
<comment type="cofactor">
    <cofactor evidence="7">
        <name>Mg(2+)</name>
        <dbReference type="ChEBI" id="CHEBI:18420"/>
    </cofactor>
</comment>
<evidence type="ECO:0000256" key="8">
    <source>
        <dbReference type="SAM" id="Phobius"/>
    </source>
</evidence>
<keyword evidence="4 8" id="KW-0812">Transmembrane</keyword>
<dbReference type="InterPro" id="IPR000715">
    <property type="entry name" value="Glycosyl_transferase_4"/>
</dbReference>
<dbReference type="OrthoDB" id="9783652at2"/>
<keyword evidence="6 8" id="KW-0472">Membrane</keyword>
<dbReference type="GO" id="GO:0005886">
    <property type="term" value="C:plasma membrane"/>
    <property type="evidence" value="ECO:0007669"/>
    <property type="project" value="UniProtKB-SubCell"/>
</dbReference>
<dbReference type="GO" id="GO:0071555">
    <property type="term" value="P:cell wall organization"/>
    <property type="evidence" value="ECO:0007669"/>
    <property type="project" value="TreeGrafter"/>
</dbReference>
<organism evidence="9 10">
    <name type="scientific">Leadbetterella byssophila (strain DSM 17132 / JCM 16389 / KACC 11308 / NBRC 106382 / 4M15)</name>
    <dbReference type="NCBI Taxonomy" id="649349"/>
    <lineage>
        <taxon>Bacteria</taxon>
        <taxon>Pseudomonadati</taxon>
        <taxon>Bacteroidota</taxon>
        <taxon>Cytophagia</taxon>
        <taxon>Cytophagales</taxon>
        <taxon>Leadbetterellaceae</taxon>
        <taxon>Leadbetterella</taxon>
    </lineage>
</organism>
<feature type="transmembrane region" description="Helical" evidence="8">
    <location>
        <begin position="12"/>
        <end position="34"/>
    </location>
</feature>
<feature type="transmembrane region" description="Helical" evidence="8">
    <location>
        <begin position="113"/>
        <end position="137"/>
    </location>
</feature>
<evidence type="ECO:0000313" key="10">
    <source>
        <dbReference type="Proteomes" id="UP000007435"/>
    </source>
</evidence>